<keyword evidence="3" id="KW-1185">Reference proteome</keyword>
<feature type="transmembrane region" description="Helical" evidence="1">
    <location>
        <begin position="82"/>
        <end position="103"/>
    </location>
</feature>
<organism evidence="2 3">
    <name type="scientific">Abeliophyllum distichum</name>
    <dbReference type="NCBI Taxonomy" id="126358"/>
    <lineage>
        <taxon>Eukaryota</taxon>
        <taxon>Viridiplantae</taxon>
        <taxon>Streptophyta</taxon>
        <taxon>Embryophyta</taxon>
        <taxon>Tracheophyta</taxon>
        <taxon>Spermatophyta</taxon>
        <taxon>Magnoliopsida</taxon>
        <taxon>eudicotyledons</taxon>
        <taxon>Gunneridae</taxon>
        <taxon>Pentapetalae</taxon>
        <taxon>asterids</taxon>
        <taxon>lamiids</taxon>
        <taxon>Lamiales</taxon>
        <taxon>Oleaceae</taxon>
        <taxon>Forsythieae</taxon>
        <taxon>Abeliophyllum</taxon>
    </lineage>
</organism>
<keyword evidence="1" id="KW-0472">Membrane</keyword>
<proteinExistence type="predicted"/>
<evidence type="ECO:0000313" key="3">
    <source>
        <dbReference type="Proteomes" id="UP001604336"/>
    </source>
</evidence>
<protein>
    <submittedName>
        <fullName evidence="2">Uncharacterized protein</fullName>
    </submittedName>
</protein>
<name>A0ABD1Q5C9_9LAMI</name>
<sequence>MVEYVSIEEPTITIIVTLRTRFFRIQHLSFRELPLLPSLSYLGLDYSVASIFHLETRISCQASPTWDDALPQPASSICASSIWDLASVVILLLLQIASVVLSLPVGTLSPHQAQFFT</sequence>
<keyword evidence="1" id="KW-0812">Transmembrane</keyword>
<gene>
    <name evidence="2" type="ORF">Adt_39531</name>
</gene>
<evidence type="ECO:0000313" key="2">
    <source>
        <dbReference type="EMBL" id="KAL2471395.1"/>
    </source>
</evidence>
<reference evidence="3" key="1">
    <citation type="submission" date="2024-07" db="EMBL/GenBank/DDBJ databases">
        <title>Two chromosome-level genome assemblies of Korean endemic species Abeliophyllum distichum and Forsythia ovata (Oleaceae).</title>
        <authorList>
            <person name="Jang H."/>
        </authorList>
    </citation>
    <scope>NUCLEOTIDE SEQUENCE [LARGE SCALE GENOMIC DNA]</scope>
</reference>
<accession>A0ABD1Q5C9</accession>
<keyword evidence="1" id="KW-1133">Transmembrane helix</keyword>
<dbReference type="EMBL" id="JBFOLK010000012">
    <property type="protein sequence ID" value="KAL2471395.1"/>
    <property type="molecule type" value="Genomic_DNA"/>
</dbReference>
<evidence type="ECO:0000256" key="1">
    <source>
        <dbReference type="SAM" id="Phobius"/>
    </source>
</evidence>
<dbReference type="Proteomes" id="UP001604336">
    <property type="component" value="Unassembled WGS sequence"/>
</dbReference>
<dbReference type="AlphaFoldDB" id="A0ABD1Q5C9"/>
<comment type="caution">
    <text evidence="2">The sequence shown here is derived from an EMBL/GenBank/DDBJ whole genome shotgun (WGS) entry which is preliminary data.</text>
</comment>